<dbReference type="PANTHER" id="PTHR47784">
    <property type="entry name" value="STEROL UPTAKE CONTROL PROTEIN 2"/>
    <property type="match status" value="1"/>
</dbReference>
<organism evidence="3 4">
    <name type="scientific">Cadophora malorum</name>
    <dbReference type="NCBI Taxonomy" id="108018"/>
    <lineage>
        <taxon>Eukaryota</taxon>
        <taxon>Fungi</taxon>
        <taxon>Dikarya</taxon>
        <taxon>Ascomycota</taxon>
        <taxon>Pezizomycotina</taxon>
        <taxon>Leotiomycetes</taxon>
        <taxon>Helotiales</taxon>
        <taxon>Ploettnerulaceae</taxon>
        <taxon>Cadophora</taxon>
    </lineage>
</organism>
<feature type="domain" description="Zn(2)-C6 fungal-type" evidence="2">
    <location>
        <begin position="19"/>
        <end position="44"/>
    </location>
</feature>
<dbReference type="InterPro" id="IPR001138">
    <property type="entry name" value="Zn2Cys6_DnaBD"/>
</dbReference>
<dbReference type="OrthoDB" id="5386330at2759"/>
<comment type="caution">
    <text evidence="3">The sequence shown here is derived from an EMBL/GenBank/DDBJ whole genome shotgun (WGS) entry which is preliminary data.</text>
</comment>
<proteinExistence type="predicted"/>
<dbReference type="GO" id="GO:0008270">
    <property type="term" value="F:zinc ion binding"/>
    <property type="evidence" value="ECO:0007669"/>
    <property type="project" value="InterPro"/>
</dbReference>
<dbReference type="PANTHER" id="PTHR47784:SF5">
    <property type="entry name" value="STEROL UPTAKE CONTROL PROTEIN 2"/>
    <property type="match status" value="1"/>
</dbReference>
<dbReference type="InterPro" id="IPR053157">
    <property type="entry name" value="Sterol_Uptake_Regulator"/>
</dbReference>
<dbReference type="Pfam" id="PF00172">
    <property type="entry name" value="Zn_clus"/>
    <property type="match status" value="1"/>
</dbReference>
<dbReference type="EMBL" id="JAFJYH010000147">
    <property type="protein sequence ID" value="KAG4417717.1"/>
    <property type="molecule type" value="Genomic_DNA"/>
</dbReference>
<keyword evidence="1" id="KW-0539">Nucleus</keyword>
<accession>A0A8H7W719</accession>
<dbReference type="GO" id="GO:0001228">
    <property type="term" value="F:DNA-binding transcription activator activity, RNA polymerase II-specific"/>
    <property type="evidence" value="ECO:0007669"/>
    <property type="project" value="TreeGrafter"/>
</dbReference>
<evidence type="ECO:0000313" key="3">
    <source>
        <dbReference type="EMBL" id="KAG4417717.1"/>
    </source>
</evidence>
<sequence>MSTLNSKQIVYIGTDAVGKCDEGKPRCAKCIKRGESCSFSVPTTAPSIPPFEFEKSRSITSVPETPKATHYESIFCRKEPMTASLSSSYILQNDPQDPLRLIYHFGASTSKSISDSHDCVPIWRDVVPALAFKHPFLLSGIFSVSALHLGLLFPSALHSKVALHHHTTGLQSFRNHLLNITSENVTALFAFSCLVPVYAFGSRNLAISALADQTNDALIEIIDLFTLLGGIAIIIEKGSHWLEASPFAPFLRTTSSPSPRPLSSEIETALAILTAKNNSTTSDERLRESYHSAIQDLRNGFLRARDRPYAKMVVLPCPIMLREDVMEEMRRKRPMALVILAHYGVLLHALRRDLWMKGWGRDVVFAVRAEVDVEVWGECLRWPVEVAEGSGD</sequence>
<evidence type="ECO:0000313" key="4">
    <source>
        <dbReference type="Proteomes" id="UP000664132"/>
    </source>
</evidence>
<evidence type="ECO:0000256" key="1">
    <source>
        <dbReference type="ARBA" id="ARBA00023242"/>
    </source>
</evidence>
<evidence type="ECO:0000259" key="2">
    <source>
        <dbReference type="Pfam" id="PF00172"/>
    </source>
</evidence>
<reference evidence="3" key="1">
    <citation type="submission" date="2021-02" db="EMBL/GenBank/DDBJ databases">
        <title>Genome sequence Cadophora malorum strain M34.</title>
        <authorList>
            <person name="Stefanovic E."/>
            <person name="Vu D."/>
            <person name="Scully C."/>
            <person name="Dijksterhuis J."/>
            <person name="Roader J."/>
            <person name="Houbraken J."/>
        </authorList>
    </citation>
    <scope>NUCLEOTIDE SEQUENCE</scope>
    <source>
        <strain evidence="3">M34</strain>
    </source>
</reference>
<name>A0A8H7W719_9HELO</name>
<dbReference type="Proteomes" id="UP000664132">
    <property type="component" value="Unassembled WGS sequence"/>
</dbReference>
<dbReference type="AlphaFoldDB" id="A0A8H7W719"/>
<dbReference type="CDD" id="cd00067">
    <property type="entry name" value="GAL4"/>
    <property type="match status" value="1"/>
</dbReference>
<gene>
    <name evidence="3" type="ORF">IFR04_009156</name>
</gene>
<protein>
    <recommendedName>
        <fullName evidence="2">Zn(2)-C6 fungal-type domain-containing protein</fullName>
    </recommendedName>
</protein>
<keyword evidence="4" id="KW-1185">Reference proteome</keyword>